<name>A0A177UF12_9BASI</name>
<dbReference type="AlphaFoldDB" id="A0A177UF12"/>
<dbReference type="EMBL" id="LWDD02000724">
    <property type="protein sequence ID" value="KAE8256898.1"/>
    <property type="molecule type" value="Genomic_DNA"/>
</dbReference>
<sequence>MADDLQDTPPATVTVARATDRVSPPARSAVASFFETPELILTLLEHLHQDRIDLLAVAAVCKQLRTLALQVWIRHFEFDFDTFEGKLKLVQANSNLLSHIRCLRIANCEDWFLMGHVFHQRPPSFWTKVESLFSLLAARLPPYAPGPLLDILIDTEDSEKLLRVLQPHPRFMKRITALRLGELNSSPGCWTALTLLLKGAVSAATLRVLEYQGLMHPRNIGKSGRTARQAFWTTAAHQSLHELSLSFFPGDTAAYMLWHSSFTSLKKFTFTAYGSGDGEPLDNSILHAFLHRQTGLQELNLEALGSEPWPLVLDQSFPALHTLQLGYGISPSDEITLEFLRRHPGIRQFWMMRHEKNPSPLRGLLSVDAKMYKHLPGGGNTTSDELSILIKSGARPLRAQVTLLTSTPASCSNSDDTRFVDLGFQEWDGIRPENFEDLTYLWVMPDQNACSTLLSKSRQLFANDLLPALTELHFQVPLAVVDTRIFNDFFCQLTSATSLRILYMNANAQWPVEAEPIPAALLAKHVFPIRFELLCWRPRMLATKYYRFVADKPEEQGVAAAAAAGSGKMGRLQAVPKRTVLTQVSKDGIWHEKDRIGWAGCWAPFTVLDHNGDAASPRTR</sequence>
<gene>
    <name evidence="1" type="ORF">A4X03_0g4946</name>
</gene>
<reference evidence="1" key="1">
    <citation type="submission" date="2016-04" db="EMBL/GenBank/DDBJ databases">
        <authorList>
            <person name="Nguyen H.D."/>
            <person name="Kesanakurti P."/>
            <person name="Cullis J."/>
            <person name="Levesque C.A."/>
            <person name="Hambleton S."/>
        </authorList>
    </citation>
    <scope>NUCLEOTIDE SEQUENCE</scope>
    <source>
        <strain evidence="1">DAOMC 238032</strain>
    </source>
</reference>
<reference evidence="1" key="2">
    <citation type="journal article" date="2019" name="IMA Fungus">
        <title>Genome sequencing and comparison of five Tilletia species to identify candidate genes for the detection of regulated species infecting wheat.</title>
        <authorList>
            <person name="Nguyen H.D.T."/>
            <person name="Sultana T."/>
            <person name="Kesanakurti P."/>
            <person name="Hambleton S."/>
        </authorList>
    </citation>
    <scope>NUCLEOTIDE SEQUENCE</scope>
    <source>
        <strain evidence="1">DAOMC 238032</strain>
    </source>
</reference>
<evidence type="ECO:0000313" key="1">
    <source>
        <dbReference type="EMBL" id="KAE8256898.1"/>
    </source>
</evidence>
<proteinExistence type="predicted"/>
<evidence type="ECO:0008006" key="3">
    <source>
        <dbReference type="Google" id="ProtNLM"/>
    </source>
</evidence>
<accession>A0A177UF12</accession>
<comment type="caution">
    <text evidence="1">The sequence shown here is derived from an EMBL/GenBank/DDBJ whole genome shotgun (WGS) entry which is preliminary data.</text>
</comment>
<evidence type="ECO:0000313" key="2">
    <source>
        <dbReference type="Proteomes" id="UP000077671"/>
    </source>
</evidence>
<protein>
    <recommendedName>
        <fullName evidence="3">F-box domain-containing protein</fullName>
    </recommendedName>
</protein>
<dbReference type="Proteomes" id="UP000077671">
    <property type="component" value="Unassembled WGS sequence"/>
</dbReference>
<organism evidence="1 2">
    <name type="scientific">Tilletia caries</name>
    <name type="common">wheat bunt fungus</name>
    <dbReference type="NCBI Taxonomy" id="13290"/>
    <lineage>
        <taxon>Eukaryota</taxon>
        <taxon>Fungi</taxon>
        <taxon>Dikarya</taxon>
        <taxon>Basidiomycota</taxon>
        <taxon>Ustilaginomycotina</taxon>
        <taxon>Exobasidiomycetes</taxon>
        <taxon>Tilletiales</taxon>
        <taxon>Tilletiaceae</taxon>
        <taxon>Tilletia</taxon>
    </lineage>
</organism>